<name>A0A0P7TTB6_SCLFO</name>
<accession>A0A0P7TTB6</accession>
<organism evidence="2 3">
    <name type="scientific">Scleropages formosus</name>
    <name type="common">Asian bonytongue</name>
    <name type="synonym">Osteoglossum formosum</name>
    <dbReference type="NCBI Taxonomy" id="113540"/>
    <lineage>
        <taxon>Eukaryota</taxon>
        <taxon>Metazoa</taxon>
        <taxon>Chordata</taxon>
        <taxon>Craniata</taxon>
        <taxon>Vertebrata</taxon>
        <taxon>Euteleostomi</taxon>
        <taxon>Actinopterygii</taxon>
        <taxon>Neopterygii</taxon>
        <taxon>Teleostei</taxon>
        <taxon>Osteoglossocephala</taxon>
        <taxon>Osteoglossomorpha</taxon>
        <taxon>Osteoglossiformes</taxon>
        <taxon>Osteoglossidae</taxon>
        <taxon>Scleropages</taxon>
    </lineage>
</organism>
<comment type="caution">
    <text evidence="2">The sequence shown here is derived from an EMBL/GenBank/DDBJ whole genome shotgun (WGS) entry which is preliminary data.</text>
</comment>
<feature type="region of interest" description="Disordered" evidence="1">
    <location>
        <begin position="1"/>
        <end position="48"/>
    </location>
</feature>
<dbReference type="Proteomes" id="UP000034805">
    <property type="component" value="Unassembled WGS sequence"/>
</dbReference>
<evidence type="ECO:0000256" key="1">
    <source>
        <dbReference type="SAM" id="MobiDB-lite"/>
    </source>
</evidence>
<dbReference type="AlphaFoldDB" id="A0A0P7TTB6"/>
<evidence type="ECO:0000313" key="2">
    <source>
        <dbReference type="EMBL" id="KPP64536.1"/>
    </source>
</evidence>
<feature type="non-terminal residue" evidence="2">
    <location>
        <position position="1"/>
    </location>
</feature>
<gene>
    <name evidence="2" type="ORF">Z043_117105</name>
</gene>
<proteinExistence type="predicted"/>
<reference evidence="2 3" key="1">
    <citation type="submission" date="2015-08" db="EMBL/GenBank/DDBJ databases">
        <title>The genome of the Asian arowana (Scleropages formosus).</title>
        <authorList>
            <person name="Tan M.H."/>
            <person name="Gan H.M."/>
            <person name="Croft L.J."/>
            <person name="Austin C.M."/>
        </authorList>
    </citation>
    <scope>NUCLEOTIDE SEQUENCE [LARGE SCALE GENOMIC DNA]</scope>
    <source>
        <strain evidence="2">Aro1</strain>
    </source>
</reference>
<dbReference type="EMBL" id="JARO02006964">
    <property type="protein sequence ID" value="KPP64536.1"/>
    <property type="molecule type" value="Genomic_DNA"/>
</dbReference>
<protein>
    <submittedName>
        <fullName evidence="2">Uncharacterized protein</fullName>
    </submittedName>
</protein>
<sequence>CRCSLGCSRSHPASRALRSSPVASRGPRPRPRDSGSRAVRRSVCSGGDRSWSKEMFSLVSVRAGHFKWKPDVDRDDAWVRAEDLDSSAWAGYFVAPPLLRNAYEGD</sequence>
<evidence type="ECO:0000313" key="3">
    <source>
        <dbReference type="Proteomes" id="UP000034805"/>
    </source>
</evidence>